<comment type="function">
    <text evidence="9">O-acyltransferase that catalyzes D-alanylation of both teichoic acid and lipoteichoic acid (LTA). D-alanylation of LTA plays an important role in modulating the properties of the cell wall in Gram-positive bacteria, influencing the net charge of the cell wall. Catalyzes D-alanylation from DltC carrier protein.</text>
</comment>
<keyword evidence="3 9" id="KW-1003">Cell membrane</keyword>
<keyword evidence="8 9" id="KW-0012">Acyltransferase</keyword>
<dbReference type="GO" id="GO:0070395">
    <property type="term" value="P:lipoteichoic acid biosynthetic process"/>
    <property type="evidence" value="ECO:0007669"/>
    <property type="project" value="UniProtKB-UniRule"/>
</dbReference>
<dbReference type="GO" id="GO:0005886">
    <property type="term" value="C:plasma membrane"/>
    <property type="evidence" value="ECO:0007669"/>
    <property type="project" value="UniProtKB-SubCell"/>
</dbReference>
<dbReference type="PANTHER" id="PTHR13285">
    <property type="entry name" value="ACYLTRANSFERASE"/>
    <property type="match status" value="1"/>
</dbReference>
<dbReference type="EMBL" id="AHSR01000008">
    <property type="protein sequence ID" value="EMC25193.1"/>
    <property type="molecule type" value="Genomic_DNA"/>
</dbReference>
<dbReference type="NCBIfam" id="TIGR04091">
    <property type="entry name" value="LTA_dltB"/>
    <property type="match status" value="1"/>
</dbReference>
<comment type="similarity">
    <text evidence="2 9">Belongs to the membrane-bound acyltransferase family.</text>
</comment>
<keyword evidence="4 9" id="KW-0808">Transferase</keyword>
<feature type="transmembrane region" description="Helical" evidence="10">
    <location>
        <begin position="64"/>
        <end position="81"/>
    </location>
</feature>
<proteinExistence type="inferred from homology"/>
<dbReference type="EC" id="2.3.1.-" evidence="9"/>
<evidence type="ECO:0000256" key="3">
    <source>
        <dbReference type="ARBA" id="ARBA00022475"/>
    </source>
</evidence>
<evidence type="ECO:0000313" key="12">
    <source>
        <dbReference type="Proteomes" id="UP000011676"/>
    </source>
</evidence>
<keyword evidence="6 10" id="KW-1133">Transmembrane helix</keyword>
<dbReference type="Pfam" id="PF03062">
    <property type="entry name" value="MBOAT"/>
    <property type="match status" value="1"/>
</dbReference>
<sequence length="420" mass="49941">MIDFFKNLPHLEAYGNPQYFFYIILAVLPIFIGLFFKKRFPLYEAFVSLIFIVLMLTGEKSHQIFALFFYIIWQIFCVYSYKFYRKSRDNKWIFYLHVFMSILPLSLVKITPAIWTNQQSLFGFLGISYLTFRSVGMIMEMRDGVLTSFTFWEFIRFMLFMPTFSSGPIDRFRRFNDDYEKIPDKDELLDMLEQSVHYIMLGFFYKFVLAQILGTMILPGLKEMALQKGGWFNWPTLGVMYVYGLDLFFDFAGYSMFAIAISNFMGIKSPTNFNQPFKSQDLKEFWNRWHMSLSFWFRDFVFMRLVKVLVKNKVFKNRNVTSSVAYIVNMLIMGFWHGVTWYYITYGLFHGVGLVLNDAWLRKKKRLNKERKAKNLSPLPENGWTRALGIVITFNVVMLSFLIFSGFLNDLWFADQLSKK</sequence>
<dbReference type="PIRSF" id="PIRSF016636">
    <property type="entry name" value="AlgI_DltB"/>
    <property type="match status" value="1"/>
</dbReference>
<feature type="transmembrane region" description="Helical" evidence="10">
    <location>
        <begin position="151"/>
        <end position="169"/>
    </location>
</feature>
<dbReference type="InterPro" id="IPR051085">
    <property type="entry name" value="MB_O-acyltransferase"/>
</dbReference>
<dbReference type="UniPathway" id="UPA00556"/>
<dbReference type="InterPro" id="IPR024194">
    <property type="entry name" value="Ac/AlaTfrase_AlgI/DltB"/>
</dbReference>
<feature type="transmembrane region" description="Helical" evidence="10">
    <location>
        <begin position="239"/>
        <end position="265"/>
    </location>
</feature>
<dbReference type="PIRSF" id="PIRSF500216">
    <property type="entry name" value="DltB"/>
    <property type="match status" value="1"/>
</dbReference>
<keyword evidence="7 9" id="KW-0472">Membrane</keyword>
<feature type="transmembrane region" description="Helical" evidence="10">
    <location>
        <begin position="19"/>
        <end position="36"/>
    </location>
</feature>
<evidence type="ECO:0000256" key="6">
    <source>
        <dbReference type="ARBA" id="ARBA00022989"/>
    </source>
</evidence>
<evidence type="ECO:0000256" key="7">
    <source>
        <dbReference type="ARBA" id="ARBA00023136"/>
    </source>
</evidence>
<dbReference type="AlphaFoldDB" id="A0A829BXE4"/>
<gene>
    <name evidence="11" type="ORF">SMU82_02631</name>
</gene>
<comment type="caution">
    <text evidence="11">The sequence shown here is derived from an EMBL/GenBank/DDBJ whole genome shotgun (WGS) entry which is preliminary data.</text>
</comment>
<evidence type="ECO:0000256" key="4">
    <source>
        <dbReference type="ARBA" id="ARBA00022679"/>
    </source>
</evidence>
<comment type="subcellular location">
    <subcellularLocation>
        <location evidence="1">Cell membrane</location>
        <topology evidence="1">Multi-pass membrane protein</topology>
    </subcellularLocation>
</comment>
<dbReference type="PANTHER" id="PTHR13285:SF23">
    <property type="entry name" value="TEICHOIC ACID D-ALANYLTRANSFERASE"/>
    <property type="match status" value="1"/>
</dbReference>
<organism evidence="11 12">
    <name type="scientific">Streptococcus mutans SM6</name>
    <dbReference type="NCBI Taxonomy" id="857119"/>
    <lineage>
        <taxon>Bacteria</taxon>
        <taxon>Bacillati</taxon>
        <taxon>Bacillota</taxon>
        <taxon>Bacilli</taxon>
        <taxon>Lactobacillales</taxon>
        <taxon>Streptococcaceae</taxon>
        <taxon>Streptococcus</taxon>
    </lineage>
</organism>
<feature type="transmembrane region" description="Helical" evidence="10">
    <location>
        <begin position="383"/>
        <end position="408"/>
    </location>
</feature>
<feature type="transmembrane region" description="Helical" evidence="10">
    <location>
        <begin position="93"/>
        <end position="115"/>
    </location>
</feature>
<dbReference type="GO" id="GO:0016746">
    <property type="term" value="F:acyltransferase activity"/>
    <property type="evidence" value="ECO:0007669"/>
    <property type="project" value="UniProtKB-KW"/>
</dbReference>
<evidence type="ECO:0000256" key="8">
    <source>
        <dbReference type="ARBA" id="ARBA00023315"/>
    </source>
</evidence>
<dbReference type="RefSeq" id="WP_002262583.1">
    <property type="nucleotide sequence ID" value="NZ_AHSR01000008.1"/>
</dbReference>
<feature type="transmembrane region" description="Helical" evidence="10">
    <location>
        <begin position="41"/>
        <end position="58"/>
    </location>
</feature>
<feature type="transmembrane region" description="Helical" evidence="10">
    <location>
        <begin position="343"/>
        <end position="362"/>
    </location>
</feature>
<evidence type="ECO:0000256" key="2">
    <source>
        <dbReference type="ARBA" id="ARBA00010323"/>
    </source>
</evidence>
<evidence type="ECO:0000313" key="11">
    <source>
        <dbReference type="EMBL" id="EMC25193.1"/>
    </source>
</evidence>
<comment type="pathway">
    <text evidence="9">Cell wall biogenesis; lipoteichoic acid biosynthesis.</text>
</comment>
<evidence type="ECO:0000256" key="10">
    <source>
        <dbReference type="SAM" id="Phobius"/>
    </source>
</evidence>
<dbReference type="InterPro" id="IPR004299">
    <property type="entry name" value="MBOAT_fam"/>
</dbReference>
<keyword evidence="5 10" id="KW-0812">Transmembrane</keyword>
<protein>
    <recommendedName>
        <fullName evidence="9">Teichoic acid D-alanyltransferase</fullName>
        <ecNumber evidence="9">2.3.1.-</ecNumber>
    </recommendedName>
</protein>
<evidence type="ECO:0000256" key="1">
    <source>
        <dbReference type="ARBA" id="ARBA00004651"/>
    </source>
</evidence>
<evidence type="ECO:0000256" key="9">
    <source>
        <dbReference type="PIRNR" id="PIRNR016636"/>
    </source>
</evidence>
<accession>A0A829BXE4</accession>
<reference evidence="11 12" key="1">
    <citation type="journal article" date="2013" name="Mol. Biol. Evol.">
        <title>Evolutionary and population genomics of the cavity causing bacteria Streptococcus mutans.</title>
        <authorList>
            <person name="Cornejo O.E."/>
            <person name="Lefebure T."/>
            <person name="Pavinski Bitar P.D."/>
            <person name="Lang P."/>
            <person name="Richards V.P."/>
            <person name="Eilertson K."/>
            <person name="Do T."/>
            <person name="Beighton D."/>
            <person name="Zeng L."/>
            <person name="Ahn S.J."/>
            <person name="Burne R.A."/>
            <person name="Siepel A."/>
            <person name="Bustamante C.D."/>
            <person name="Stanhope M.J."/>
        </authorList>
    </citation>
    <scope>NUCLEOTIDE SEQUENCE [LARGE SCALE GENOMIC DNA]</scope>
    <source>
        <strain evidence="11 12">SM6</strain>
    </source>
</reference>
<dbReference type="Proteomes" id="UP000011676">
    <property type="component" value="Unassembled WGS sequence"/>
</dbReference>
<evidence type="ECO:0000256" key="5">
    <source>
        <dbReference type="ARBA" id="ARBA00022692"/>
    </source>
</evidence>
<feature type="transmembrane region" description="Helical" evidence="10">
    <location>
        <begin position="121"/>
        <end position="139"/>
    </location>
</feature>
<dbReference type="InterPro" id="IPR024024">
    <property type="entry name" value="DltB"/>
</dbReference>
<feature type="transmembrane region" description="Helical" evidence="10">
    <location>
        <begin position="196"/>
        <end position="218"/>
    </location>
</feature>
<name>A0A829BXE4_STRMG</name>